<dbReference type="InterPro" id="IPR000700">
    <property type="entry name" value="PAS-assoc_C"/>
</dbReference>
<dbReference type="InterPro" id="IPR035965">
    <property type="entry name" value="PAS-like_dom_sf"/>
</dbReference>
<dbReference type="Pfam" id="PF00512">
    <property type="entry name" value="HisKA"/>
    <property type="match status" value="1"/>
</dbReference>
<dbReference type="Proteomes" id="UP000614714">
    <property type="component" value="Unassembled WGS sequence"/>
</dbReference>
<dbReference type="PANTHER" id="PTHR45339:SF1">
    <property type="entry name" value="HYBRID SIGNAL TRANSDUCTION HISTIDINE KINASE J"/>
    <property type="match status" value="1"/>
</dbReference>
<dbReference type="InterPro" id="IPR001610">
    <property type="entry name" value="PAC"/>
</dbReference>
<dbReference type="SUPFAM" id="SSF52172">
    <property type="entry name" value="CheY-like"/>
    <property type="match status" value="1"/>
</dbReference>
<dbReference type="CDD" id="cd16922">
    <property type="entry name" value="HATPase_EvgS-ArcB-TorS-like"/>
    <property type="match status" value="1"/>
</dbReference>
<dbReference type="PROSITE" id="PS50109">
    <property type="entry name" value="HIS_KIN"/>
    <property type="match status" value="1"/>
</dbReference>
<dbReference type="SMART" id="SM00448">
    <property type="entry name" value="REC"/>
    <property type="match status" value="1"/>
</dbReference>
<dbReference type="Gene3D" id="3.30.565.10">
    <property type="entry name" value="Histidine kinase-like ATPase, C-terminal domain"/>
    <property type="match status" value="1"/>
</dbReference>
<proteinExistence type="predicted"/>
<dbReference type="PROSITE" id="PS50110">
    <property type="entry name" value="RESPONSE_REGULATORY"/>
    <property type="match status" value="1"/>
</dbReference>
<dbReference type="InterPro" id="IPR004358">
    <property type="entry name" value="Sig_transdc_His_kin-like_C"/>
</dbReference>
<dbReference type="SMART" id="SM00086">
    <property type="entry name" value="PAC"/>
    <property type="match status" value="1"/>
</dbReference>
<comment type="catalytic activity">
    <reaction evidence="1">
        <text>ATP + protein L-histidine = ADP + protein N-phospho-L-histidine.</text>
        <dbReference type="EC" id="2.7.13.3"/>
    </reaction>
</comment>
<sequence>MATNDNHPSSTHPRTTGSGRQGPPLEQMLADHYLKILAQAPVLIWRANIKAECDWFNDTWLSFTGRSMEQEYGNGWAEGVHPDDLQRCVDIWLGAFEKRESFEMEYRLRRHDGEFRWILDIGRPMLAVDGSFAGYIGYCFDITDRKKAEMELVLARESAEAANRAKSDFLATMSHEIRTPMNSIMGMSQLLAFTELTAEQKEYVDGILASSEGLLTIINDILDLSKVEAGKIDLELHSFSIRRSINEVLKAQMSAVVAKGLFLRPEVAEDVPDTLVGDQLRLKQVLLNIVGNAIKFTREGGVTVSVSVKEDRGEVADLEINVTDSGVGITAEAIDRIFSPFGQEDSSTTRKYGGTGLGLSISSKLVELMGGRLWAESRKNAGSSFHMVIPFRRSDELLGPHATSRSDARPLWEGEKLRILLADDQETSRNIMSRLLERFGHTLHTAAHGEEVLHKWREQRFDVILMDVEMPTMDGNEAMRRIRELEQGSGSRTAIIALTAHALKNQQEMFLQLGYDGYVAKPVEVASLLQELKRCLQVPAARQEVPSDAVPPSAAVSVDIPRLADILSSVVPLLQQRNMMVLDKLSDLADVAPEFPMLSRLNQQIKQFDCSAALQTVQRLCEELNIEIDQRLQQTS</sequence>
<dbReference type="InterPro" id="IPR011006">
    <property type="entry name" value="CheY-like_superfamily"/>
</dbReference>
<dbReference type="Pfam" id="PF02518">
    <property type="entry name" value="HATPase_c"/>
    <property type="match status" value="1"/>
</dbReference>
<dbReference type="CDD" id="cd17546">
    <property type="entry name" value="REC_hyHK_CKI1_RcsC-like"/>
    <property type="match status" value="1"/>
</dbReference>
<feature type="domain" description="PAC" evidence="9">
    <location>
        <begin position="102"/>
        <end position="154"/>
    </location>
</feature>
<dbReference type="SMART" id="SM00387">
    <property type="entry name" value="HATPase_c"/>
    <property type="match status" value="1"/>
</dbReference>
<dbReference type="SUPFAM" id="SSF55785">
    <property type="entry name" value="PYP-like sensor domain (PAS domain)"/>
    <property type="match status" value="1"/>
</dbReference>
<keyword evidence="11" id="KW-1185">Reference proteome</keyword>
<dbReference type="PROSITE" id="PS50113">
    <property type="entry name" value="PAC"/>
    <property type="match status" value="1"/>
</dbReference>
<reference evidence="10 11" key="1">
    <citation type="submission" date="2020-12" db="EMBL/GenBank/DDBJ databases">
        <title>Geomonas sp. Red421, isolated from paddy soil.</title>
        <authorList>
            <person name="Xu Z."/>
            <person name="Zhang Z."/>
            <person name="Masuda Y."/>
            <person name="Itoh H."/>
            <person name="Senoo K."/>
        </authorList>
    </citation>
    <scope>NUCLEOTIDE SEQUENCE [LARGE SCALE GENOMIC DNA]</scope>
    <source>
        <strain evidence="10 11">Red421</strain>
    </source>
</reference>
<dbReference type="Gene3D" id="1.10.287.130">
    <property type="match status" value="1"/>
</dbReference>
<dbReference type="InterPro" id="IPR013655">
    <property type="entry name" value="PAS_fold_3"/>
</dbReference>
<dbReference type="Pfam" id="PF00072">
    <property type="entry name" value="Response_reg"/>
    <property type="match status" value="1"/>
</dbReference>
<dbReference type="SUPFAM" id="SSF47384">
    <property type="entry name" value="Homodimeric domain of signal transducing histidine kinase"/>
    <property type="match status" value="1"/>
</dbReference>
<dbReference type="InterPro" id="IPR000014">
    <property type="entry name" value="PAS"/>
</dbReference>
<evidence type="ECO:0000259" key="8">
    <source>
        <dbReference type="PROSITE" id="PS50110"/>
    </source>
</evidence>
<protein>
    <recommendedName>
        <fullName evidence="2">histidine kinase</fullName>
        <ecNumber evidence="2">2.7.13.3</ecNumber>
    </recommendedName>
</protein>
<dbReference type="SMART" id="SM00091">
    <property type="entry name" value="PAS"/>
    <property type="match status" value="1"/>
</dbReference>
<dbReference type="InterPro" id="IPR005467">
    <property type="entry name" value="His_kinase_dom"/>
</dbReference>
<evidence type="ECO:0000313" key="11">
    <source>
        <dbReference type="Proteomes" id="UP000614714"/>
    </source>
</evidence>
<dbReference type="NCBIfam" id="TIGR00229">
    <property type="entry name" value="sensory_box"/>
    <property type="match status" value="1"/>
</dbReference>
<dbReference type="EMBL" id="JAEMHL010000001">
    <property type="protein sequence ID" value="MBJ6749071.1"/>
    <property type="molecule type" value="Genomic_DNA"/>
</dbReference>
<name>A0ABS0Y9S8_9BACT</name>
<evidence type="ECO:0000259" key="9">
    <source>
        <dbReference type="PROSITE" id="PS50113"/>
    </source>
</evidence>
<evidence type="ECO:0000256" key="6">
    <source>
        <dbReference type="SAM" id="MobiDB-lite"/>
    </source>
</evidence>
<evidence type="ECO:0000259" key="7">
    <source>
        <dbReference type="PROSITE" id="PS50109"/>
    </source>
</evidence>
<dbReference type="InterPro" id="IPR036097">
    <property type="entry name" value="HisK_dim/P_sf"/>
</dbReference>
<accession>A0ABS0Y9S8</accession>
<feature type="modified residue" description="4-aspartylphosphate" evidence="5">
    <location>
        <position position="467"/>
    </location>
</feature>
<evidence type="ECO:0000256" key="2">
    <source>
        <dbReference type="ARBA" id="ARBA00012438"/>
    </source>
</evidence>
<keyword evidence="3 5" id="KW-0597">Phosphoprotein</keyword>
<dbReference type="Gene3D" id="3.40.50.2300">
    <property type="match status" value="1"/>
</dbReference>
<dbReference type="PANTHER" id="PTHR45339">
    <property type="entry name" value="HYBRID SIGNAL TRANSDUCTION HISTIDINE KINASE J"/>
    <property type="match status" value="1"/>
</dbReference>
<dbReference type="Gene3D" id="3.30.450.20">
    <property type="entry name" value="PAS domain"/>
    <property type="match status" value="1"/>
</dbReference>
<dbReference type="SMART" id="SM00388">
    <property type="entry name" value="HisKA"/>
    <property type="match status" value="1"/>
</dbReference>
<feature type="domain" description="Response regulatory" evidence="8">
    <location>
        <begin position="418"/>
        <end position="536"/>
    </location>
</feature>
<evidence type="ECO:0000256" key="5">
    <source>
        <dbReference type="PROSITE-ProRule" id="PRU00169"/>
    </source>
</evidence>
<dbReference type="InterPro" id="IPR003661">
    <property type="entry name" value="HisK_dim/P_dom"/>
</dbReference>
<dbReference type="Pfam" id="PF08447">
    <property type="entry name" value="PAS_3"/>
    <property type="match status" value="1"/>
</dbReference>
<dbReference type="InterPro" id="IPR001789">
    <property type="entry name" value="Sig_transdc_resp-reg_receiver"/>
</dbReference>
<dbReference type="PRINTS" id="PR00344">
    <property type="entry name" value="BCTRLSENSOR"/>
</dbReference>
<evidence type="ECO:0000256" key="3">
    <source>
        <dbReference type="ARBA" id="ARBA00022553"/>
    </source>
</evidence>
<feature type="domain" description="Histidine kinase" evidence="7">
    <location>
        <begin position="172"/>
        <end position="393"/>
    </location>
</feature>
<dbReference type="RefSeq" id="WP_199387620.1">
    <property type="nucleotide sequence ID" value="NZ_JAEMHL010000001.1"/>
</dbReference>
<comment type="caution">
    <text evidence="10">The sequence shown here is derived from an EMBL/GenBank/DDBJ whole genome shotgun (WGS) entry which is preliminary data.</text>
</comment>
<keyword evidence="4" id="KW-0902">Two-component regulatory system</keyword>
<evidence type="ECO:0000256" key="1">
    <source>
        <dbReference type="ARBA" id="ARBA00000085"/>
    </source>
</evidence>
<dbReference type="CDD" id="cd00130">
    <property type="entry name" value="PAS"/>
    <property type="match status" value="1"/>
</dbReference>
<dbReference type="EC" id="2.7.13.3" evidence="2"/>
<feature type="compositionally biased region" description="Polar residues" evidence="6">
    <location>
        <begin position="1"/>
        <end position="18"/>
    </location>
</feature>
<dbReference type="SUPFAM" id="SSF55874">
    <property type="entry name" value="ATPase domain of HSP90 chaperone/DNA topoisomerase II/histidine kinase"/>
    <property type="match status" value="1"/>
</dbReference>
<gene>
    <name evidence="10" type="ORF">JFN91_02470</name>
</gene>
<organism evidence="10 11">
    <name type="scientific">Geomonas anaerohicana</name>
    <dbReference type="NCBI Taxonomy" id="2798583"/>
    <lineage>
        <taxon>Bacteria</taxon>
        <taxon>Pseudomonadati</taxon>
        <taxon>Thermodesulfobacteriota</taxon>
        <taxon>Desulfuromonadia</taxon>
        <taxon>Geobacterales</taxon>
        <taxon>Geobacteraceae</taxon>
        <taxon>Geomonas</taxon>
    </lineage>
</organism>
<dbReference type="InterPro" id="IPR036890">
    <property type="entry name" value="HATPase_C_sf"/>
</dbReference>
<evidence type="ECO:0000256" key="4">
    <source>
        <dbReference type="ARBA" id="ARBA00023012"/>
    </source>
</evidence>
<feature type="region of interest" description="Disordered" evidence="6">
    <location>
        <begin position="1"/>
        <end position="24"/>
    </location>
</feature>
<dbReference type="InterPro" id="IPR003594">
    <property type="entry name" value="HATPase_dom"/>
</dbReference>
<dbReference type="CDD" id="cd00082">
    <property type="entry name" value="HisKA"/>
    <property type="match status" value="1"/>
</dbReference>
<evidence type="ECO:0000313" key="10">
    <source>
        <dbReference type="EMBL" id="MBJ6749071.1"/>
    </source>
</evidence>